<feature type="region of interest" description="Disordered" evidence="1">
    <location>
        <begin position="52"/>
        <end position="101"/>
    </location>
</feature>
<reference evidence="3" key="2">
    <citation type="journal article" date="2016" name="Sci. Rep.">
        <title>Dictyocaulus viviparus genome, variome and transcriptome elucidate lungworm biology and support future intervention.</title>
        <authorList>
            <person name="McNulty S.N."/>
            <person name="Strube C."/>
            <person name="Rosa B.A."/>
            <person name="Martin J.C."/>
            <person name="Tyagi R."/>
            <person name="Choi Y.J."/>
            <person name="Wang Q."/>
            <person name="Hallsworth Pepin K."/>
            <person name="Zhang X."/>
            <person name="Ozersky P."/>
            <person name="Wilson R.K."/>
            <person name="Sternberg P.W."/>
            <person name="Gasser R.B."/>
            <person name="Mitreva M."/>
        </authorList>
    </citation>
    <scope>NUCLEOTIDE SEQUENCE [LARGE SCALE GENOMIC DNA]</scope>
    <source>
        <strain evidence="3">HannoverDv2000</strain>
    </source>
</reference>
<organism evidence="2 3">
    <name type="scientific">Dictyocaulus viviparus</name>
    <name type="common">Bovine lungworm</name>
    <dbReference type="NCBI Taxonomy" id="29172"/>
    <lineage>
        <taxon>Eukaryota</taxon>
        <taxon>Metazoa</taxon>
        <taxon>Ecdysozoa</taxon>
        <taxon>Nematoda</taxon>
        <taxon>Chromadorea</taxon>
        <taxon>Rhabditida</taxon>
        <taxon>Rhabditina</taxon>
        <taxon>Rhabditomorpha</taxon>
        <taxon>Strongyloidea</taxon>
        <taxon>Metastrongylidae</taxon>
        <taxon>Dictyocaulus</taxon>
    </lineage>
</organism>
<reference evidence="2 3" key="1">
    <citation type="submission" date="2013-11" db="EMBL/GenBank/DDBJ databases">
        <title>Draft genome of the bovine lungworm Dictyocaulus viviparus.</title>
        <authorList>
            <person name="Mitreva M."/>
        </authorList>
    </citation>
    <scope>NUCLEOTIDE SEQUENCE [LARGE SCALE GENOMIC DNA]</scope>
    <source>
        <strain evidence="2 3">HannoverDv2000</strain>
    </source>
</reference>
<gene>
    <name evidence="2" type="ORF">DICVIV_03775</name>
</gene>
<sequence length="101" mass="11438">MEPAQKSSVRCIQSSRLQQKPILRMDAVVDKKEVAAIPQIFSAATSRAMNSRLARNRTTSESALIHGKQGSTPLVLDQKPTKRNDVSQHQHSMTKDEYYWK</sequence>
<keyword evidence="3" id="KW-1185">Reference proteome</keyword>
<dbReference type="EMBL" id="KN716216">
    <property type="protein sequence ID" value="KJH50054.1"/>
    <property type="molecule type" value="Genomic_DNA"/>
</dbReference>
<protein>
    <submittedName>
        <fullName evidence="2">Uncharacterized protein</fullName>
    </submittedName>
</protein>
<evidence type="ECO:0000256" key="1">
    <source>
        <dbReference type="SAM" id="MobiDB-lite"/>
    </source>
</evidence>
<feature type="compositionally biased region" description="Basic and acidic residues" evidence="1">
    <location>
        <begin position="79"/>
        <end position="101"/>
    </location>
</feature>
<evidence type="ECO:0000313" key="2">
    <source>
        <dbReference type="EMBL" id="KJH50054.1"/>
    </source>
</evidence>
<dbReference type="OrthoDB" id="5865277at2759"/>
<dbReference type="Proteomes" id="UP000053766">
    <property type="component" value="Unassembled WGS sequence"/>
</dbReference>
<name>A0A0D8Y1X8_DICVI</name>
<accession>A0A0D8Y1X8</accession>
<dbReference type="AlphaFoldDB" id="A0A0D8Y1X8"/>
<evidence type="ECO:0000313" key="3">
    <source>
        <dbReference type="Proteomes" id="UP000053766"/>
    </source>
</evidence>
<proteinExistence type="predicted"/>